<comment type="caution">
    <text evidence="1">The sequence shown here is derived from an EMBL/GenBank/DDBJ whole genome shotgun (WGS) entry which is preliminary data.</text>
</comment>
<proteinExistence type="predicted"/>
<dbReference type="EMBL" id="JQOF01000037">
    <property type="protein sequence ID" value="KGA39395.1"/>
    <property type="molecule type" value="Genomic_DNA"/>
</dbReference>
<name>A0ABR4VJ63_9GAMM</name>
<accession>A0ABR4VJ63</accession>
<gene>
    <name evidence="1" type="ORF">KU75_22850</name>
</gene>
<protein>
    <submittedName>
        <fullName evidence="1">Phage gp6-like head-tail connector family protein</fullName>
    </submittedName>
</protein>
<dbReference type="Pfam" id="PF05135">
    <property type="entry name" value="Phage_connect_1"/>
    <property type="match status" value="1"/>
</dbReference>
<reference evidence="1 2" key="1">
    <citation type="submission" date="2014-08" db="EMBL/GenBank/DDBJ databases">
        <title>Genome sequences of NCPPB Pectobacterium isolates.</title>
        <authorList>
            <person name="Glover R.H."/>
            <person name="Sapp M."/>
            <person name="Elphinstone J."/>
        </authorList>
    </citation>
    <scope>NUCLEOTIDE SEQUENCE [LARGE SCALE GENOMIC DNA]</scope>
    <source>
        <strain evidence="1 2">NCPPB3841</strain>
    </source>
</reference>
<dbReference type="NCBIfam" id="TIGR01560">
    <property type="entry name" value="put_DNA_pack"/>
    <property type="match status" value="1"/>
</dbReference>
<organism evidence="1 2">
    <name type="scientific">Pectobacterium odoriferum</name>
    <dbReference type="NCBI Taxonomy" id="78398"/>
    <lineage>
        <taxon>Bacteria</taxon>
        <taxon>Pseudomonadati</taxon>
        <taxon>Pseudomonadota</taxon>
        <taxon>Gammaproteobacteria</taxon>
        <taxon>Enterobacterales</taxon>
        <taxon>Pectobacteriaceae</taxon>
        <taxon>Pectobacterium</taxon>
    </lineage>
</organism>
<sequence length="99" mass="11333">MVPTIEELRIQCRIDSDDATDDQVLELYCLAAKRRAENYINRTLHDDSVPENDSEGLVISPDIKLALMLAVGFWYENREAQSVPAGFFSILEPYRFIPL</sequence>
<evidence type="ECO:0000313" key="2">
    <source>
        <dbReference type="Proteomes" id="UP000029447"/>
    </source>
</evidence>
<dbReference type="CDD" id="cd08054">
    <property type="entry name" value="gp6"/>
    <property type="match status" value="1"/>
</dbReference>
<dbReference type="InterPro" id="IPR006450">
    <property type="entry name" value="Phage_HK97_gp6-like"/>
</dbReference>
<evidence type="ECO:0000313" key="1">
    <source>
        <dbReference type="EMBL" id="KGA39395.1"/>
    </source>
</evidence>
<dbReference type="Gene3D" id="1.10.3230.30">
    <property type="entry name" value="Phage gp6-like head-tail connector protein"/>
    <property type="match status" value="1"/>
</dbReference>
<dbReference type="InterPro" id="IPR021146">
    <property type="entry name" value="Phage_gp6-like_head-tail"/>
</dbReference>
<dbReference type="RefSeq" id="WP_044208854.1">
    <property type="nucleotide sequence ID" value="NZ_JQOF01000037.1"/>
</dbReference>
<dbReference type="Proteomes" id="UP000029447">
    <property type="component" value="Unassembled WGS sequence"/>
</dbReference>
<keyword evidence="2" id="KW-1185">Reference proteome</keyword>